<accession>A0A7T0M2E7</accession>
<dbReference type="RefSeq" id="YP_010755719.1">
    <property type="nucleotide sequence ID" value="NC_073473.1"/>
</dbReference>
<sequence>MTATATTVQTPGDVTRPGVKIRKDGRMKWTVERDGQMGVIFDEEGMKRGRWAAWSPFAATRHNMAAFTNDPEEAVDAILATLPVRVSTVAEAAGVATADVLDEAADLAAEWIGQGHRAVFRTMVQGGNTELTGPAALVILEALAARAAEASAPEPAEEAAPAPGEPEWRTLKGMEAPFFLYGEEREGGHFAPAGDRKRVTGRPLRIVRLWSDRGLRYGEDGNGRELYLWGAATKFWTAPVV</sequence>
<name>A0A7T0M2E7_9CAUD</name>
<dbReference type="GeneID" id="80020389"/>
<organism evidence="1 2">
    <name type="scientific">Streptomyces phage TurkishDelight</name>
    <dbReference type="NCBI Taxonomy" id="2793708"/>
    <lineage>
        <taxon>Viruses</taxon>
        <taxon>Duplodnaviria</taxon>
        <taxon>Heunggongvirae</taxon>
        <taxon>Uroviricota</taxon>
        <taxon>Caudoviricetes</taxon>
        <taxon>Dolmabahcevirus</taxon>
        <taxon>Dolmabahcevirus turkishdelight</taxon>
    </lineage>
</organism>
<protein>
    <submittedName>
        <fullName evidence="1">Uncharacterized protein</fullName>
    </submittedName>
</protein>
<evidence type="ECO:0000313" key="2">
    <source>
        <dbReference type="Proteomes" id="UP000595090"/>
    </source>
</evidence>
<gene>
    <name evidence="1" type="primary">103</name>
    <name evidence="1" type="ORF">SEA_TURKISHDELIGHT_103</name>
</gene>
<keyword evidence="2" id="KW-1185">Reference proteome</keyword>
<proteinExistence type="predicted"/>
<dbReference type="EMBL" id="MW291017">
    <property type="protein sequence ID" value="QPL14132.1"/>
    <property type="molecule type" value="Genomic_DNA"/>
</dbReference>
<dbReference type="KEGG" id="vg:80020389"/>
<reference evidence="1 2" key="1">
    <citation type="submission" date="2020-11" db="EMBL/GenBank/DDBJ databases">
        <authorList>
            <person name="Asamoah-Frimpong E.A."/>
            <person name="Attaran A."/>
            <person name="Berhane B."/>
            <person name="Boone B.K."/>
            <person name="Cesta G."/>
            <person name="Chorbajian C."/>
            <person name="Cowan J.T."/>
            <person name="Datu D.V."/>
            <person name="Der L."/>
            <person name="Egbunine A.O."/>
            <person name="Giampietro H."/>
            <person name="Gunnison R.P."/>
            <person name="Joseph M.A."/>
            <person name="Kiewe T."/>
            <person name="Oboh E.C."/>
            <person name="O'Neill K."/>
            <person name="Oxlaj J.A."/>
            <person name="Patel A.K."/>
            <person name="Saqaf K."/>
            <person name="Vuong K."/>
            <person name="Walker C."/>
            <person name="Wikina T."/>
            <person name="Yan T."/>
            <person name="Avazpour P."/>
            <person name="Kim F.M."/>
            <person name="Mason K.J."/>
            <person name="Nguyen D.A."/>
            <person name="Pettit S.M."/>
            <person name="Zhou O.J."/>
            <person name="Brissett D.L."/>
            <person name="Gualtieri C."/>
            <person name="Hufford T.M."/>
            <person name="Ko J.M."/>
            <person name="Novak J.K."/>
            <person name="Smith Z.M."/>
            <person name="Erill I."/>
            <person name="Caruso S.M."/>
            <person name="Garlena R.A."/>
            <person name="Russell D.A."/>
            <person name="Pope W.H."/>
            <person name="Jacobs-Sera D."/>
            <person name="Hatfull G.F."/>
        </authorList>
    </citation>
    <scope>NUCLEOTIDE SEQUENCE [LARGE SCALE GENOMIC DNA]</scope>
</reference>
<evidence type="ECO:0000313" key="1">
    <source>
        <dbReference type="EMBL" id="QPL14132.1"/>
    </source>
</evidence>
<dbReference type="Proteomes" id="UP000595090">
    <property type="component" value="Segment"/>
</dbReference>